<feature type="transmembrane region" description="Helical" evidence="9">
    <location>
        <begin position="30"/>
        <end position="51"/>
    </location>
</feature>
<comment type="subcellular location">
    <subcellularLocation>
        <location evidence="1">Membrane</location>
        <topology evidence="1">Multi-pass membrane protein</topology>
    </subcellularLocation>
</comment>
<feature type="transmembrane region" description="Helical" evidence="9">
    <location>
        <begin position="115"/>
        <end position="140"/>
    </location>
</feature>
<gene>
    <name evidence="10" type="ORF">GCM10007028_33350</name>
</gene>
<dbReference type="Proteomes" id="UP000636004">
    <property type="component" value="Unassembled WGS sequence"/>
</dbReference>
<reference evidence="10" key="1">
    <citation type="journal article" date="2014" name="Int. J. Syst. Evol. Microbiol.">
        <title>Complete genome sequence of Corynebacterium casei LMG S-19264T (=DSM 44701T), isolated from a smear-ripened cheese.</title>
        <authorList>
            <consortium name="US DOE Joint Genome Institute (JGI-PGF)"/>
            <person name="Walter F."/>
            <person name="Albersmeier A."/>
            <person name="Kalinowski J."/>
            <person name="Ruckert C."/>
        </authorList>
    </citation>
    <scope>NUCLEOTIDE SEQUENCE</scope>
    <source>
        <strain evidence="10">KCTC 12710</strain>
    </source>
</reference>
<keyword evidence="7 9" id="KW-0472">Membrane</keyword>
<evidence type="ECO:0000256" key="1">
    <source>
        <dbReference type="ARBA" id="ARBA00004141"/>
    </source>
</evidence>
<evidence type="ECO:0000256" key="8">
    <source>
        <dbReference type="RuleBase" id="RU362091"/>
    </source>
</evidence>
<keyword evidence="3" id="KW-0813">Transport</keyword>
<dbReference type="NCBIfam" id="TIGR00813">
    <property type="entry name" value="sss"/>
    <property type="match status" value="1"/>
</dbReference>
<evidence type="ECO:0000256" key="2">
    <source>
        <dbReference type="ARBA" id="ARBA00006434"/>
    </source>
</evidence>
<feature type="transmembrane region" description="Helical" evidence="9">
    <location>
        <begin position="354"/>
        <end position="374"/>
    </location>
</feature>
<evidence type="ECO:0000256" key="4">
    <source>
        <dbReference type="ARBA" id="ARBA00022475"/>
    </source>
</evidence>
<feature type="transmembrane region" description="Helical" evidence="9">
    <location>
        <begin position="260"/>
        <end position="284"/>
    </location>
</feature>
<evidence type="ECO:0000256" key="6">
    <source>
        <dbReference type="ARBA" id="ARBA00022989"/>
    </source>
</evidence>
<dbReference type="AlphaFoldDB" id="A0A918VEM5"/>
<feature type="transmembrane region" description="Helical" evidence="9">
    <location>
        <begin position="380"/>
        <end position="403"/>
    </location>
</feature>
<evidence type="ECO:0000256" key="3">
    <source>
        <dbReference type="ARBA" id="ARBA00022448"/>
    </source>
</evidence>
<feature type="transmembrane region" description="Helical" evidence="9">
    <location>
        <begin position="312"/>
        <end position="333"/>
    </location>
</feature>
<comment type="similarity">
    <text evidence="2 8">Belongs to the sodium:solute symporter (SSF) (TC 2.A.21) family.</text>
</comment>
<feature type="transmembrane region" description="Helical" evidence="9">
    <location>
        <begin position="152"/>
        <end position="173"/>
    </location>
</feature>
<proteinExistence type="inferred from homology"/>
<dbReference type="InterPro" id="IPR018212">
    <property type="entry name" value="Na/solute_symporter_CS"/>
</dbReference>
<feature type="transmembrane region" description="Helical" evidence="9">
    <location>
        <begin position="6"/>
        <end position="21"/>
    </location>
</feature>
<dbReference type="CDD" id="cd11474">
    <property type="entry name" value="SLC5sbd_CHT"/>
    <property type="match status" value="1"/>
</dbReference>
<feature type="transmembrane region" description="Helical" evidence="9">
    <location>
        <begin position="410"/>
        <end position="430"/>
    </location>
</feature>
<comment type="caution">
    <text evidence="10">The sequence shown here is derived from an EMBL/GenBank/DDBJ whole genome shotgun (WGS) entry which is preliminary data.</text>
</comment>
<evidence type="ECO:0000313" key="11">
    <source>
        <dbReference type="Proteomes" id="UP000636004"/>
    </source>
</evidence>
<sequence>MVNFFIISYLISTLGIGFWASKRIKTSGDFILAGKSLSTSLVGVTLFATWFGSSQIMGNPGYFILDGFSSYITLILSGGICLFVVGQFYARKLYRMNIVTINDFFRVKYNKKLELLSSLIMVLSYPHWIAAQFVALAYLFNTVMGIPFNYGVFIGASIVVFYTYIGGMWAVAYTDMVQSIMILLGLFILLFEVLTETKGIVPIFANQSKDFFDLTPHGGLEEWSAYIALLLAFIAGAIPVQEIYQRVFSAKNEKSARNGLFLGAILMILIPSIPLIIGLGGVYLHPELLNNGNSQDIIPSLVKIMTSMPVQVLFYGAMISAILSTSSGAMLAPSTIIGENLIKPYAKNLSDKHLLLYTRLSVILVAAISCYFAFDDSDIVGLVEASLSLILVCLFAPFTFGLFWKKSSVIGAWSAILIGGLSWLFCHIYNTRIDPTIYGFVISCLSILIGSILYPDKISTKQNSEKQKTAANKGYK</sequence>
<dbReference type="Gene3D" id="1.20.1730.10">
    <property type="entry name" value="Sodium/glucose cotransporter"/>
    <property type="match status" value="1"/>
</dbReference>
<evidence type="ECO:0000256" key="9">
    <source>
        <dbReference type="SAM" id="Phobius"/>
    </source>
</evidence>
<keyword evidence="11" id="KW-1185">Reference proteome</keyword>
<accession>A0A918VEM5</accession>
<dbReference type="PROSITE" id="PS00457">
    <property type="entry name" value="NA_SOLUT_SYMP_2"/>
    <property type="match status" value="1"/>
</dbReference>
<evidence type="ECO:0000313" key="10">
    <source>
        <dbReference type="EMBL" id="GGZ92380.1"/>
    </source>
</evidence>
<dbReference type="GO" id="GO:0046942">
    <property type="term" value="P:carboxylic acid transport"/>
    <property type="evidence" value="ECO:0007669"/>
    <property type="project" value="UniProtKB-ARBA"/>
</dbReference>
<name>A0A918VEM5_9FLAO</name>
<dbReference type="PANTHER" id="PTHR48086">
    <property type="entry name" value="SODIUM/PROLINE SYMPORTER-RELATED"/>
    <property type="match status" value="1"/>
</dbReference>
<keyword evidence="4" id="KW-1003">Cell membrane</keyword>
<feature type="transmembrane region" description="Helical" evidence="9">
    <location>
        <begin position="223"/>
        <end position="240"/>
    </location>
</feature>
<feature type="transmembrane region" description="Helical" evidence="9">
    <location>
        <begin position="71"/>
        <end position="90"/>
    </location>
</feature>
<organism evidence="10 11">
    <name type="scientific">Algibacter mikhailovii</name>
    <dbReference type="NCBI Taxonomy" id="425498"/>
    <lineage>
        <taxon>Bacteria</taxon>
        <taxon>Pseudomonadati</taxon>
        <taxon>Bacteroidota</taxon>
        <taxon>Flavobacteriia</taxon>
        <taxon>Flavobacteriales</taxon>
        <taxon>Flavobacteriaceae</taxon>
        <taxon>Algibacter</taxon>
    </lineage>
</organism>
<dbReference type="InterPro" id="IPR001734">
    <property type="entry name" value="Na/solute_symporter"/>
</dbReference>
<feature type="transmembrane region" description="Helical" evidence="9">
    <location>
        <begin position="180"/>
        <end position="203"/>
    </location>
</feature>
<dbReference type="GO" id="GO:0005886">
    <property type="term" value="C:plasma membrane"/>
    <property type="evidence" value="ECO:0007669"/>
    <property type="project" value="TreeGrafter"/>
</dbReference>
<dbReference type="InterPro" id="IPR038377">
    <property type="entry name" value="Na/Glc_symporter_sf"/>
</dbReference>
<dbReference type="GO" id="GO:0022857">
    <property type="term" value="F:transmembrane transporter activity"/>
    <property type="evidence" value="ECO:0007669"/>
    <property type="project" value="InterPro"/>
</dbReference>
<evidence type="ECO:0000256" key="7">
    <source>
        <dbReference type="ARBA" id="ARBA00023136"/>
    </source>
</evidence>
<dbReference type="Pfam" id="PF00474">
    <property type="entry name" value="SSF"/>
    <property type="match status" value="1"/>
</dbReference>
<dbReference type="PANTHER" id="PTHR48086:SF7">
    <property type="entry name" value="SODIUM-SOLUTE SYMPORTER-RELATED"/>
    <property type="match status" value="1"/>
</dbReference>
<dbReference type="InterPro" id="IPR050277">
    <property type="entry name" value="Sodium:Solute_Symporter"/>
</dbReference>
<protein>
    <submittedName>
        <fullName evidence="10">Sodium:solute symporter</fullName>
    </submittedName>
</protein>
<dbReference type="PROSITE" id="PS50283">
    <property type="entry name" value="NA_SOLUT_SYMP_3"/>
    <property type="match status" value="1"/>
</dbReference>
<keyword evidence="6 9" id="KW-1133">Transmembrane helix</keyword>
<evidence type="ECO:0000256" key="5">
    <source>
        <dbReference type="ARBA" id="ARBA00022692"/>
    </source>
</evidence>
<feature type="transmembrane region" description="Helical" evidence="9">
    <location>
        <begin position="436"/>
        <end position="454"/>
    </location>
</feature>
<reference evidence="10" key="2">
    <citation type="submission" date="2020-09" db="EMBL/GenBank/DDBJ databases">
        <authorList>
            <person name="Sun Q."/>
            <person name="Kim S."/>
        </authorList>
    </citation>
    <scope>NUCLEOTIDE SEQUENCE</scope>
    <source>
        <strain evidence="10">KCTC 12710</strain>
    </source>
</reference>
<dbReference type="EMBL" id="BMWZ01000010">
    <property type="protein sequence ID" value="GGZ92380.1"/>
    <property type="molecule type" value="Genomic_DNA"/>
</dbReference>
<keyword evidence="5 9" id="KW-0812">Transmembrane</keyword>